<reference evidence="1 2" key="1">
    <citation type="submission" date="2024-01" db="EMBL/GenBank/DDBJ databases">
        <title>Genome assemblies of Stephania.</title>
        <authorList>
            <person name="Yang L."/>
        </authorList>
    </citation>
    <scope>NUCLEOTIDE SEQUENCE [LARGE SCALE GENOMIC DNA]</scope>
    <source>
        <strain evidence="1">YNDBR</strain>
        <tissue evidence="1">Leaf</tissue>
    </source>
</reference>
<name>A0AAP0KZQ2_9MAGN</name>
<dbReference type="Pfam" id="PF14223">
    <property type="entry name" value="Retrotran_gag_2"/>
    <property type="match status" value="1"/>
</dbReference>
<accession>A0AAP0KZQ2</accession>
<dbReference type="AlphaFoldDB" id="A0AAP0KZQ2"/>
<protein>
    <submittedName>
        <fullName evidence="1">Uncharacterized protein</fullName>
    </submittedName>
</protein>
<proteinExistence type="predicted"/>
<sequence length="100" mass="12343">MKFHIMVKIRLLWESIENRYIHRNRAMREYIIEETKIELSNDQAMNNFFSSLSENKFNRVRACRTTKEVKEKLRVHYKGKHQVKKKLIIEGHYETFSWLR</sequence>
<organism evidence="1 2">
    <name type="scientific">Stephania yunnanensis</name>
    <dbReference type="NCBI Taxonomy" id="152371"/>
    <lineage>
        <taxon>Eukaryota</taxon>
        <taxon>Viridiplantae</taxon>
        <taxon>Streptophyta</taxon>
        <taxon>Embryophyta</taxon>
        <taxon>Tracheophyta</taxon>
        <taxon>Spermatophyta</taxon>
        <taxon>Magnoliopsida</taxon>
        <taxon>Ranunculales</taxon>
        <taxon>Menispermaceae</taxon>
        <taxon>Menispermoideae</taxon>
        <taxon>Cissampelideae</taxon>
        <taxon>Stephania</taxon>
    </lineage>
</organism>
<evidence type="ECO:0000313" key="2">
    <source>
        <dbReference type="Proteomes" id="UP001420932"/>
    </source>
</evidence>
<gene>
    <name evidence="1" type="ORF">Syun_007294</name>
</gene>
<dbReference type="Proteomes" id="UP001420932">
    <property type="component" value="Unassembled WGS sequence"/>
</dbReference>
<dbReference type="EMBL" id="JBBNAF010000003">
    <property type="protein sequence ID" value="KAK9160953.1"/>
    <property type="molecule type" value="Genomic_DNA"/>
</dbReference>
<comment type="caution">
    <text evidence="1">The sequence shown here is derived from an EMBL/GenBank/DDBJ whole genome shotgun (WGS) entry which is preliminary data.</text>
</comment>
<evidence type="ECO:0000313" key="1">
    <source>
        <dbReference type="EMBL" id="KAK9160953.1"/>
    </source>
</evidence>
<keyword evidence="2" id="KW-1185">Reference proteome</keyword>